<dbReference type="AlphaFoldDB" id="H0FZ29"/>
<protein>
    <recommendedName>
        <fullName evidence="3">Helix-turn-helix domain-containing protein</fullName>
    </recommendedName>
</protein>
<dbReference type="InterPro" id="IPR009061">
    <property type="entry name" value="DNA-bd_dom_put_sf"/>
</dbReference>
<organism evidence="1 2">
    <name type="scientific">Sinorhizobium meliloti CCNWSX0020</name>
    <dbReference type="NCBI Taxonomy" id="1107881"/>
    <lineage>
        <taxon>Bacteria</taxon>
        <taxon>Pseudomonadati</taxon>
        <taxon>Pseudomonadota</taxon>
        <taxon>Alphaproteobacteria</taxon>
        <taxon>Hyphomicrobiales</taxon>
        <taxon>Rhizobiaceae</taxon>
        <taxon>Sinorhizobium/Ensifer group</taxon>
        <taxon>Sinorhizobium</taxon>
    </lineage>
</organism>
<dbReference type="EMBL" id="AGVV01000019">
    <property type="protein sequence ID" value="EHK77709.1"/>
    <property type="molecule type" value="Genomic_DNA"/>
</dbReference>
<dbReference type="PATRIC" id="fig|1107881.3.peg.2496"/>
<reference evidence="1 2" key="1">
    <citation type="journal article" date="2012" name="J. Bacteriol.">
        <title>Draft Genome Sequence of Sinorhizobium meliloti CCNWSX0020, a Nitrogen-Fixing Symbiont with Copper Tolerance Capability Isolated from Lead-Zinc Mine Tailings.</title>
        <authorList>
            <person name="Li Z."/>
            <person name="Ma Z."/>
            <person name="Hao X."/>
            <person name="Wei G."/>
        </authorList>
    </citation>
    <scope>NUCLEOTIDE SEQUENCE [LARGE SCALE GENOMIC DNA]</scope>
    <source>
        <strain evidence="1 2">CCNWSX0020</strain>
    </source>
</reference>
<gene>
    <name evidence="1" type="ORF">SM0020_12315</name>
</gene>
<proteinExistence type="predicted"/>
<dbReference type="RefSeq" id="WP_004435152.1">
    <property type="nucleotide sequence ID" value="NZ_AGVV01000019.1"/>
</dbReference>
<accession>H0FZ29</accession>
<dbReference type="SUPFAM" id="SSF46955">
    <property type="entry name" value="Putative DNA-binding domain"/>
    <property type="match status" value="1"/>
</dbReference>
<evidence type="ECO:0000313" key="1">
    <source>
        <dbReference type="EMBL" id="EHK77709.1"/>
    </source>
</evidence>
<evidence type="ECO:0008006" key="3">
    <source>
        <dbReference type="Google" id="ProtNLM"/>
    </source>
</evidence>
<evidence type="ECO:0000313" key="2">
    <source>
        <dbReference type="Proteomes" id="UP000004038"/>
    </source>
</evidence>
<dbReference type="Proteomes" id="UP000004038">
    <property type="component" value="Unassembled WGS sequence"/>
</dbReference>
<sequence length="172" mass="19486">MRHLANLKKSEIYVSARDVMERYDISRATLDRWIKKRGFPAPRMIVGKRHFLLAQVDAWDVEQSGIEAEPQGEIAFGMPIVSGLIQNYDDLVTAMVERRKELGMSCIELDALSGMQEGYANKLENWRKQYGRGMGPDTFPLWLGGLRLGLVLVELPRRPRKKKAVTAPVATS</sequence>
<name>H0FZ29_RHIML</name>